<dbReference type="Proteomes" id="UP001152797">
    <property type="component" value="Unassembled WGS sequence"/>
</dbReference>
<keyword evidence="3" id="KW-1185">Reference proteome</keyword>
<evidence type="ECO:0000313" key="2">
    <source>
        <dbReference type="EMBL" id="CAL4807120.1"/>
    </source>
</evidence>
<dbReference type="EMBL" id="CAMXCT020006773">
    <property type="protein sequence ID" value="CAL1173183.1"/>
    <property type="molecule type" value="Genomic_DNA"/>
</dbReference>
<name>A0A9P1M5H9_9DINO</name>
<proteinExistence type="predicted"/>
<dbReference type="EMBL" id="CAMXCT010006773">
    <property type="protein sequence ID" value="CAI4019808.1"/>
    <property type="molecule type" value="Genomic_DNA"/>
</dbReference>
<protein>
    <submittedName>
        <fullName evidence="1">Uncharacterized protein</fullName>
    </submittedName>
</protein>
<organism evidence="1">
    <name type="scientific">Cladocopium goreaui</name>
    <dbReference type="NCBI Taxonomy" id="2562237"/>
    <lineage>
        <taxon>Eukaryota</taxon>
        <taxon>Sar</taxon>
        <taxon>Alveolata</taxon>
        <taxon>Dinophyceae</taxon>
        <taxon>Suessiales</taxon>
        <taxon>Symbiodiniaceae</taxon>
        <taxon>Cladocopium</taxon>
    </lineage>
</organism>
<dbReference type="AlphaFoldDB" id="A0A9P1M5H9"/>
<dbReference type="EMBL" id="CAMXCT030006773">
    <property type="protein sequence ID" value="CAL4807120.1"/>
    <property type="molecule type" value="Genomic_DNA"/>
</dbReference>
<comment type="caution">
    <text evidence="1">The sequence shown here is derived from an EMBL/GenBank/DDBJ whole genome shotgun (WGS) entry which is preliminary data.</text>
</comment>
<gene>
    <name evidence="1" type="ORF">C1SCF055_LOCUS44275</name>
</gene>
<evidence type="ECO:0000313" key="3">
    <source>
        <dbReference type="Proteomes" id="UP001152797"/>
    </source>
</evidence>
<sequence>MAALCSSPPSAGRLHAGCKTSPLASFVLRESGLGSDSYRKAHEIVNHVRKEFEFQGCQLQGPAADLLKAGASGRHLNNVKRDWFRKMGDMNYDHRAPIQWVNVPLWDYGEDGWDDSPQLLGIRRLTYVHYLVYFL</sequence>
<accession>A0A9P1M5H9</accession>
<reference evidence="2 3" key="2">
    <citation type="submission" date="2024-05" db="EMBL/GenBank/DDBJ databases">
        <authorList>
            <person name="Chen Y."/>
            <person name="Shah S."/>
            <person name="Dougan E. K."/>
            <person name="Thang M."/>
            <person name="Chan C."/>
        </authorList>
    </citation>
    <scope>NUCLEOTIDE SEQUENCE [LARGE SCALE GENOMIC DNA]</scope>
</reference>
<evidence type="ECO:0000313" key="1">
    <source>
        <dbReference type="EMBL" id="CAI4019808.1"/>
    </source>
</evidence>
<reference evidence="1" key="1">
    <citation type="submission" date="2022-10" db="EMBL/GenBank/DDBJ databases">
        <authorList>
            <person name="Chen Y."/>
            <person name="Dougan E. K."/>
            <person name="Chan C."/>
            <person name="Rhodes N."/>
            <person name="Thang M."/>
        </authorList>
    </citation>
    <scope>NUCLEOTIDE SEQUENCE</scope>
</reference>